<reference evidence="1" key="1">
    <citation type="submission" date="2023-06" db="EMBL/GenBank/DDBJ databases">
        <authorList>
            <person name="Kurt Z."/>
        </authorList>
    </citation>
    <scope>NUCLEOTIDE SEQUENCE</scope>
</reference>
<dbReference type="EMBL" id="CAXDID020000035">
    <property type="protein sequence ID" value="CAL5996877.1"/>
    <property type="molecule type" value="Genomic_DNA"/>
</dbReference>
<keyword evidence="3" id="KW-1185">Reference proteome</keyword>
<comment type="caution">
    <text evidence="1">The sequence shown here is derived from an EMBL/GenBank/DDBJ whole genome shotgun (WGS) entry which is preliminary data.</text>
</comment>
<evidence type="ECO:0000313" key="2">
    <source>
        <dbReference type="EMBL" id="CAL5996877.1"/>
    </source>
</evidence>
<proteinExistence type="predicted"/>
<reference evidence="2 3" key="2">
    <citation type="submission" date="2024-07" db="EMBL/GenBank/DDBJ databases">
        <authorList>
            <person name="Akdeniz Z."/>
        </authorList>
    </citation>
    <scope>NUCLEOTIDE SEQUENCE [LARGE SCALE GENOMIC DNA]</scope>
</reference>
<organism evidence="1">
    <name type="scientific">Hexamita inflata</name>
    <dbReference type="NCBI Taxonomy" id="28002"/>
    <lineage>
        <taxon>Eukaryota</taxon>
        <taxon>Metamonada</taxon>
        <taxon>Diplomonadida</taxon>
        <taxon>Hexamitidae</taxon>
        <taxon>Hexamitinae</taxon>
        <taxon>Hexamita</taxon>
    </lineage>
</organism>
<sequence length="497" mass="57067">MPPKFTHMQRSNFNLAPSAPLEKSTNQLEFRVITEDARPQMNESTRANLRASHFSLARAVNPETGSTETRDQFRVRVPDPVKPVEDLHLKPGNIQLGEHKSSKSDFMSTNQLNFVRIDANFEKAKPTELQKSSIKIGSGQSEYQTAKDDFKPFDQNAFPQIYTQNFQKSSVQVSDGLKNEYTTEAMRFKPIDANINHVRDKRKFQNSSLKLFDDFAPFPKSQTQEDMARALNTENCRPEKMQDLHLLGSNINLGDKNASQFNYMSETKASFKANEGKPAEMIKPAQPNTKLNVFTPETNEIAVSEFKKEFKAWDGDINTDDALKIKKFMSRPTDPNCQKSYVQKTDYRSAQMVDYQRIDQNGKEEKIDKMRHLQNNIKMTYDPQTNIYVSRTNEMLQQSAAVENIAQVNQIDLKLRQSNIKLAGNSNGNYETTYRQQFVQREACKSELNQAKLNDLRRTHYKLGTGQTEYQTESRSSIKAYDDYVEDGKYIGANTRK</sequence>
<evidence type="ECO:0000313" key="3">
    <source>
        <dbReference type="Proteomes" id="UP001642409"/>
    </source>
</evidence>
<dbReference type="EMBL" id="CATOUU010000972">
    <property type="protein sequence ID" value="CAI9964249.1"/>
    <property type="molecule type" value="Genomic_DNA"/>
</dbReference>
<dbReference type="Proteomes" id="UP001642409">
    <property type="component" value="Unassembled WGS sequence"/>
</dbReference>
<evidence type="ECO:0000313" key="1">
    <source>
        <dbReference type="EMBL" id="CAI9964249.1"/>
    </source>
</evidence>
<gene>
    <name evidence="2" type="ORF">HINF_LOCUS14979</name>
    <name evidence="1" type="ORF">HINF_LOCUS51894</name>
</gene>
<protein>
    <submittedName>
        <fullName evidence="1">Uncharacterized protein</fullName>
    </submittedName>
</protein>
<accession>A0AA86R234</accession>
<name>A0AA86R234_9EUKA</name>
<dbReference type="AlphaFoldDB" id="A0AA86R234"/>